<sequence>MPSSWSKTFSMTHLFERGQPEGSSPLPLRMQRSLQQLASDGVAAKTATGHCDRGDERLAHMVHDDPRRLADLVALGASAPLWSGEYPESGADGRGCHAARSSNKATAVSKDNYLCSL</sequence>
<dbReference type="AlphaFoldDB" id="A0AAW1QC79"/>
<evidence type="ECO:0000313" key="3">
    <source>
        <dbReference type="Proteomes" id="UP001438707"/>
    </source>
</evidence>
<gene>
    <name evidence="2" type="ORF">WJX74_002272</name>
</gene>
<accession>A0AAW1QC79</accession>
<dbReference type="Proteomes" id="UP001438707">
    <property type="component" value="Unassembled WGS sequence"/>
</dbReference>
<dbReference type="EMBL" id="JALJOS010000051">
    <property type="protein sequence ID" value="KAK9819007.1"/>
    <property type="molecule type" value="Genomic_DNA"/>
</dbReference>
<comment type="caution">
    <text evidence="2">The sequence shown here is derived from an EMBL/GenBank/DDBJ whole genome shotgun (WGS) entry which is preliminary data.</text>
</comment>
<protein>
    <submittedName>
        <fullName evidence="2">Uncharacterized protein</fullName>
    </submittedName>
</protein>
<feature type="region of interest" description="Disordered" evidence="1">
    <location>
        <begin position="1"/>
        <end position="27"/>
    </location>
</feature>
<feature type="compositionally biased region" description="Polar residues" evidence="1">
    <location>
        <begin position="1"/>
        <end position="11"/>
    </location>
</feature>
<name>A0AAW1QC79_9CHLO</name>
<evidence type="ECO:0000313" key="2">
    <source>
        <dbReference type="EMBL" id="KAK9819007.1"/>
    </source>
</evidence>
<organism evidence="2 3">
    <name type="scientific">Apatococcus lobatus</name>
    <dbReference type="NCBI Taxonomy" id="904363"/>
    <lineage>
        <taxon>Eukaryota</taxon>
        <taxon>Viridiplantae</taxon>
        <taxon>Chlorophyta</taxon>
        <taxon>core chlorophytes</taxon>
        <taxon>Trebouxiophyceae</taxon>
        <taxon>Chlorellales</taxon>
        <taxon>Chlorellaceae</taxon>
        <taxon>Apatococcus</taxon>
    </lineage>
</organism>
<evidence type="ECO:0000256" key="1">
    <source>
        <dbReference type="SAM" id="MobiDB-lite"/>
    </source>
</evidence>
<reference evidence="2 3" key="1">
    <citation type="journal article" date="2024" name="Nat. Commun.">
        <title>Phylogenomics reveals the evolutionary origins of lichenization in chlorophyte algae.</title>
        <authorList>
            <person name="Puginier C."/>
            <person name="Libourel C."/>
            <person name="Otte J."/>
            <person name="Skaloud P."/>
            <person name="Haon M."/>
            <person name="Grisel S."/>
            <person name="Petersen M."/>
            <person name="Berrin J.G."/>
            <person name="Delaux P.M."/>
            <person name="Dal Grande F."/>
            <person name="Keller J."/>
        </authorList>
    </citation>
    <scope>NUCLEOTIDE SEQUENCE [LARGE SCALE GENOMIC DNA]</scope>
    <source>
        <strain evidence="2 3">SAG 2145</strain>
    </source>
</reference>
<proteinExistence type="predicted"/>
<keyword evidence="3" id="KW-1185">Reference proteome</keyword>